<organism evidence="2 3">
    <name type="scientific">Vibrio natriegens NBRC 15636 = ATCC 14048 = DSM 759</name>
    <dbReference type="NCBI Taxonomy" id="1219067"/>
    <lineage>
        <taxon>Bacteria</taxon>
        <taxon>Pseudomonadati</taxon>
        <taxon>Pseudomonadota</taxon>
        <taxon>Gammaproteobacteria</taxon>
        <taxon>Vibrionales</taxon>
        <taxon>Vibrionaceae</taxon>
        <taxon>Vibrio</taxon>
    </lineage>
</organism>
<dbReference type="RefSeq" id="WP_020333195.1">
    <property type="nucleotide sequence ID" value="NZ_ATFJ01000003.1"/>
</dbReference>
<feature type="domain" description="Gp5/Type VI secretion system Vgr protein OB-fold" evidence="1">
    <location>
        <begin position="377"/>
        <end position="452"/>
    </location>
</feature>
<dbReference type="InterPro" id="IPR006531">
    <property type="entry name" value="Gp5/Vgr_OB"/>
</dbReference>
<dbReference type="KEGG" id="vna:PN96_06380"/>
<gene>
    <name evidence="2" type="ORF">BA890_06970</name>
</gene>
<dbReference type="InterPro" id="IPR037026">
    <property type="entry name" value="Vgr_OB-fold_dom_sf"/>
</dbReference>
<reference evidence="2 3" key="1">
    <citation type="submission" date="2016-07" db="EMBL/GenBank/DDBJ databases">
        <title>Developing Vibrio natriegens as a novel, fast-growing host for biotechnology.</title>
        <authorList>
            <person name="Weinstock M.T."/>
            <person name="Hesek E.D."/>
            <person name="Wilson C.M."/>
            <person name="Gibson D.G."/>
        </authorList>
    </citation>
    <scope>NUCLEOTIDE SEQUENCE [LARGE SCALE GENOMIC DNA]</scope>
    <source>
        <strain evidence="2 3">ATCC 14048</strain>
    </source>
</reference>
<dbReference type="GeneID" id="70912411"/>
<dbReference type="InterPro" id="IPR006533">
    <property type="entry name" value="T6SS_Vgr_RhsGE"/>
</dbReference>
<dbReference type="AlphaFoldDB" id="A0AAN1CWD6"/>
<dbReference type="SUPFAM" id="SSF69349">
    <property type="entry name" value="Phage fibre proteins"/>
    <property type="match status" value="1"/>
</dbReference>
<dbReference type="Pfam" id="PF05954">
    <property type="entry name" value="Phage_GPD"/>
    <property type="match status" value="1"/>
</dbReference>
<evidence type="ECO:0000313" key="3">
    <source>
        <dbReference type="Proteomes" id="UP000092741"/>
    </source>
</evidence>
<dbReference type="EMBL" id="CP016345">
    <property type="protein sequence ID" value="ANQ12515.1"/>
    <property type="molecule type" value="Genomic_DNA"/>
</dbReference>
<dbReference type="NCBIfam" id="TIGR01646">
    <property type="entry name" value="vgr_GE"/>
    <property type="match status" value="1"/>
</dbReference>
<sequence length="597" mass="64100">MATSPTETNSDIVTLSIKSNGNVIESSIGIISVNVFYQVNHIAYAELEIRDGDIADQTFEVSSGNTFKPGSTITIDAGYGTEDETIFEGVVTNHAIRISENNQTTLNVTCKDQAVAMTIARKSQCYLKQKDSDIINSLISNYSSITADSVDSTSVEHDELVQFNCSDWDFMLTRAEANGLVVANQQNKLSVEAPSVSDPAALVVTYGTDLINFCAEVDARYQFSSVTSTAWDPSTQAMLSQQSAATEISNQGNLSASELANVLGISEYRMQTSACYTQDSLTNWAKGQRAKSMLAKVRGTVTFQGNAKAQINSLIELAGVGDRFNGSHYIGAVHHRIEQGQWLTTVDLGLAPVWSAEHRDLGAPPASGWLPPVDGLQIGVVTQLNEDSETQYRIKVKVPALGDTNNEVWARLSSYYATNESGNFFIPEIDDEVVLGYINQDPGQPIILGSLYSSKKAMPYELTQENYTKAIVTKNKLKIEFDDDKKIITITTPGENSITISDDEKSITLADQNSNTVTLDDSGITLDSPKDITISAGGNISLKSTGDTSIEATGDTNIKGMNVSADATTSLTAKGSASAELSASGNTTIKGAIVNIN</sequence>
<protein>
    <submittedName>
        <fullName evidence="2">Type VI secretion protein VgrG</fullName>
    </submittedName>
</protein>
<dbReference type="SUPFAM" id="SSF69279">
    <property type="entry name" value="Phage tail proteins"/>
    <property type="match status" value="1"/>
</dbReference>
<name>A0AAN1CWD6_VIBNA</name>
<dbReference type="SUPFAM" id="SSF69255">
    <property type="entry name" value="gp5 N-terminal domain-like"/>
    <property type="match status" value="1"/>
</dbReference>
<evidence type="ECO:0000313" key="2">
    <source>
        <dbReference type="EMBL" id="ANQ12515.1"/>
    </source>
</evidence>
<dbReference type="Pfam" id="PF04717">
    <property type="entry name" value="Phage_base_V"/>
    <property type="match status" value="1"/>
</dbReference>
<keyword evidence="3" id="KW-1185">Reference proteome</keyword>
<dbReference type="Proteomes" id="UP000092741">
    <property type="component" value="Chromosome 1"/>
</dbReference>
<evidence type="ECO:0000259" key="1">
    <source>
        <dbReference type="Pfam" id="PF04717"/>
    </source>
</evidence>
<proteinExistence type="predicted"/>
<accession>A0AAN1CWD6</accession>
<dbReference type="Gene3D" id="2.40.50.230">
    <property type="entry name" value="Gp5 N-terminal domain"/>
    <property type="match status" value="1"/>
</dbReference>